<proteinExistence type="predicted"/>
<accession>A0ABM7UN90</accession>
<dbReference type="CDD" id="cd03454">
    <property type="entry name" value="YdeM"/>
    <property type="match status" value="1"/>
</dbReference>
<gene>
    <name evidence="2" type="ORF">LPTSP3_g35220</name>
</gene>
<dbReference type="Proteomes" id="UP000245263">
    <property type="component" value="Chromosome 1"/>
</dbReference>
<dbReference type="InterPro" id="IPR002539">
    <property type="entry name" value="MaoC-like_dom"/>
</dbReference>
<dbReference type="RefSeq" id="WP_109021618.1">
    <property type="nucleotide sequence ID" value="NZ_AP025028.1"/>
</dbReference>
<evidence type="ECO:0000313" key="2">
    <source>
        <dbReference type="EMBL" id="BDA80592.1"/>
    </source>
</evidence>
<name>A0ABM7UN90_9LEPT</name>
<feature type="domain" description="MaoC-like" evidence="1">
    <location>
        <begin position="19"/>
        <end position="124"/>
    </location>
</feature>
<keyword evidence="3" id="KW-1185">Reference proteome</keyword>
<dbReference type="Gene3D" id="3.10.129.10">
    <property type="entry name" value="Hotdog Thioesterase"/>
    <property type="match status" value="1"/>
</dbReference>
<dbReference type="EMBL" id="AP025028">
    <property type="protein sequence ID" value="BDA80592.1"/>
    <property type="molecule type" value="Genomic_DNA"/>
</dbReference>
<sequence>MVNGKIAEEGLYLEDLSLGRKLLSESYVVSEEEIKEFAGKYDPQDFHLDDSLAKDSLFGGLAASGWHTASITMRLLVGNGKLIKGGIVGMGGEISWPRPTRPGDTLQVESEVIEIIPSGARSDQGIVKLRSKTRNQNGKVVQLFIAKLYVPRRPA</sequence>
<evidence type="ECO:0000313" key="3">
    <source>
        <dbReference type="Proteomes" id="UP000245263"/>
    </source>
</evidence>
<dbReference type="PANTHER" id="PTHR43664:SF1">
    <property type="entry name" value="BETA-METHYLMALYL-COA DEHYDRATASE"/>
    <property type="match status" value="1"/>
</dbReference>
<dbReference type="SUPFAM" id="SSF54637">
    <property type="entry name" value="Thioesterase/thiol ester dehydrase-isomerase"/>
    <property type="match status" value="1"/>
</dbReference>
<dbReference type="Pfam" id="PF01575">
    <property type="entry name" value="MaoC_dehydratas"/>
    <property type="match status" value="1"/>
</dbReference>
<evidence type="ECO:0000259" key="1">
    <source>
        <dbReference type="Pfam" id="PF01575"/>
    </source>
</evidence>
<dbReference type="InterPro" id="IPR052342">
    <property type="entry name" value="MCH/BMMD"/>
</dbReference>
<dbReference type="InterPro" id="IPR029069">
    <property type="entry name" value="HotDog_dom_sf"/>
</dbReference>
<organism evidence="2 3">
    <name type="scientific">Leptospira kobayashii</name>
    <dbReference type="NCBI Taxonomy" id="1917830"/>
    <lineage>
        <taxon>Bacteria</taxon>
        <taxon>Pseudomonadati</taxon>
        <taxon>Spirochaetota</taxon>
        <taxon>Spirochaetia</taxon>
        <taxon>Leptospirales</taxon>
        <taxon>Leptospiraceae</taxon>
        <taxon>Leptospira</taxon>
    </lineage>
</organism>
<reference evidence="2 3" key="1">
    <citation type="submission" date="2021-08" db="EMBL/GenBank/DDBJ databases">
        <title>Complete genome sequence of Leptospira kobayashii strain E30.</title>
        <authorList>
            <person name="Nakao R."/>
            <person name="Nakamura S."/>
            <person name="Masuzawa T."/>
            <person name="Koizumi N."/>
        </authorList>
    </citation>
    <scope>NUCLEOTIDE SEQUENCE [LARGE SCALE GENOMIC DNA]</scope>
    <source>
        <strain evidence="2 3">E30</strain>
    </source>
</reference>
<protein>
    <submittedName>
        <fullName evidence="2">MaoC family dehydratase</fullName>
    </submittedName>
</protein>
<dbReference type="PANTHER" id="PTHR43664">
    <property type="entry name" value="MONOAMINE OXIDASE-RELATED"/>
    <property type="match status" value="1"/>
</dbReference>